<organism evidence="1">
    <name type="scientific">Amphimedon queenslandica</name>
    <name type="common">Sponge</name>
    <dbReference type="NCBI Taxonomy" id="400682"/>
    <lineage>
        <taxon>Eukaryota</taxon>
        <taxon>Metazoa</taxon>
        <taxon>Porifera</taxon>
        <taxon>Demospongiae</taxon>
        <taxon>Heteroscleromorpha</taxon>
        <taxon>Haplosclerida</taxon>
        <taxon>Niphatidae</taxon>
        <taxon>Amphimedon</taxon>
    </lineage>
</organism>
<dbReference type="AlphaFoldDB" id="A0A1X7SE02"/>
<accession>A0A1X7SE02</accession>
<dbReference type="OMA" id="HYKHISK"/>
<evidence type="ECO:0008006" key="2">
    <source>
        <dbReference type="Google" id="ProtNLM"/>
    </source>
</evidence>
<proteinExistence type="predicted"/>
<dbReference type="InParanoid" id="A0A1X7SE02"/>
<sequence length="94" mass="10976">SNCRDLGIVFSSDLSWSNHYKHISKKAYGQLLLLKRTFTTTCPSVKRLLYISLVRSQITYCSPVWRPMFIKDIVTLERIQRRSTKFIVGNSLSY</sequence>
<protein>
    <recommendedName>
        <fullName evidence="2">Reverse transcriptase domain-containing protein</fullName>
    </recommendedName>
</protein>
<name>A0A1X7SE02_AMPQE</name>
<reference evidence="1" key="1">
    <citation type="submission" date="2017-05" db="UniProtKB">
        <authorList>
            <consortium name="EnsemblMetazoa"/>
        </authorList>
    </citation>
    <scope>IDENTIFICATION</scope>
</reference>
<dbReference type="PANTHER" id="PTHR33332">
    <property type="entry name" value="REVERSE TRANSCRIPTASE DOMAIN-CONTAINING PROTEIN"/>
    <property type="match status" value="1"/>
</dbReference>
<dbReference type="EnsemblMetazoa" id="Aqu2.1.00285_001">
    <property type="protein sequence ID" value="Aqu2.1.00285_001"/>
    <property type="gene ID" value="Aqu2.1.00285"/>
</dbReference>
<evidence type="ECO:0000313" key="1">
    <source>
        <dbReference type="EnsemblMetazoa" id="Aqu2.1.00285_001"/>
    </source>
</evidence>